<feature type="transmembrane region" description="Helical" evidence="7">
    <location>
        <begin position="65"/>
        <end position="83"/>
    </location>
</feature>
<evidence type="ECO:0000256" key="6">
    <source>
        <dbReference type="ARBA" id="ARBA00023136"/>
    </source>
</evidence>
<dbReference type="Pfam" id="PF04226">
    <property type="entry name" value="Transgly_assoc"/>
    <property type="match status" value="1"/>
</dbReference>
<evidence type="ECO:0000313" key="9">
    <source>
        <dbReference type="Proteomes" id="UP000186132"/>
    </source>
</evidence>
<dbReference type="PANTHER" id="PTHR33884:SF3">
    <property type="entry name" value="UPF0410 PROTEIN YMGE"/>
    <property type="match status" value="1"/>
</dbReference>
<dbReference type="GO" id="GO:0005886">
    <property type="term" value="C:plasma membrane"/>
    <property type="evidence" value="ECO:0007669"/>
    <property type="project" value="UniProtKB-SubCell"/>
</dbReference>
<evidence type="ECO:0000256" key="5">
    <source>
        <dbReference type="ARBA" id="ARBA00022989"/>
    </source>
</evidence>
<keyword evidence="5 7" id="KW-1133">Transmembrane helix</keyword>
<evidence type="ECO:0000256" key="2">
    <source>
        <dbReference type="ARBA" id="ARBA00011006"/>
    </source>
</evidence>
<organism evidence="8 9">
    <name type="scientific">Jatrophihabitans endophyticus</name>
    <dbReference type="NCBI Taxonomy" id="1206085"/>
    <lineage>
        <taxon>Bacteria</taxon>
        <taxon>Bacillati</taxon>
        <taxon>Actinomycetota</taxon>
        <taxon>Actinomycetes</taxon>
        <taxon>Jatrophihabitantales</taxon>
        <taxon>Jatrophihabitantaceae</taxon>
        <taxon>Jatrophihabitans</taxon>
    </lineage>
</organism>
<dbReference type="AlphaFoldDB" id="A0A1M5HDJ2"/>
<comment type="similarity">
    <text evidence="2">Belongs to the UPF0410 family.</text>
</comment>
<feature type="transmembrane region" description="Helical" evidence="7">
    <location>
        <begin position="6"/>
        <end position="23"/>
    </location>
</feature>
<dbReference type="OrthoDB" id="4568405at2"/>
<sequence length="88" mass="9584">MFWSILALFLVGLFAGGIARLFVSSPTRLGCIGTALLGVVGSYAGGSLFTLLFEDEFNLRRASTFIGAVIGSVLVLIVFRLVYRPRRR</sequence>
<accession>A0A1M5HDJ2</accession>
<comment type="subcellular location">
    <subcellularLocation>
        <location evidence="1">Cell membrane</location>
        <topology evidence="1">Multi-pass membrane protein</topology>
    </subcellularLocation>
</comment>
<keyword evidence="4 7" id="KW-0812">Transmembrane</keyword>
<keyword evidence="9" id="KW-1185">Reference proteome</keyword>
<evidence type="ECO:0000256" key="1">
    <source>
        <dbReference type="ARBA" id="ARBA00004651"/>
    </source>
</evidence>
<protein>
    <submittedName>
        <fullName evidence="8">Uncharacterized membrane protein YeaQ/YmgE, transglycosylase-associated protein family</fullName>
    </submittedName>
</protein>
<evidence type="ECO:0000256" key="4">
    <source>
        <dbReference type="ARBA" id="ARBA00022692"/>
    </source>
</evidence>
<dbReference type="Proteomes" id="UP000186132">
    <property type="component" value="Unassembled WGS sequence"/>
</dbReference>
<dbReference type="EMBL" id="FQVU01000002">
    <property type="protein sequence ID" value="SHG14026.1"/>
    <property type="molecule type" value="Genomic_DNA"/>
</dbReference>
<dbReference type="PANTHER" id="PTHR33884">
    <property type="entry name" value="UPF0410 PROTEIN YMGE"/>
    <property type="match status" value="1"/>
</dbReference>
<dbReference type="InterPro" id="IPR007341">
    <property type="entry name" value="Transgly_assoc"/>
</dbReference>
<name>A0A1M5HDJ2_9ACTN</name>
<proteinExistence type="inferred from homology"/>
<keyword evidence="6 7" id="KW-0472">Membrane</keyword>
<dbReference type="RefSeq" id="WP_073388155.1">
    <property type="nucleotide sequence ID" value="NZ_FQVU01000002.1"/>
</dbReference>
<evidence type="ECO:0000256" key="3">
    <source>
        <dbReference type="ARBA" id="ARBA00022475"/>
    </source>
</evidence>
<dbReference type="STRING" id="1206085.SAMN05443575_1486"/>
<evidence type="ECO:0000313" key="8">
    <source>
        <dbReference type="EMBL" id="SHG14026.1"/>
    </source>
</evidence>
<keyword evidence="3" id="KW-1003">Cell membrane</keyword>
<evidence type="ECO:0000256" key="7">
    <source>
        <dbReference type="SAM" id="Phobius"/>
    </source>
</evidence>
<gene>
    <name evidence="8" type="ORF">SAMN05443575_1486</name>
</gene>
<reference evidence="8 9" key="1">
    <citation type="submission" date="2016-11" db="EMBL/GenBank/DDBJ databases">
        <authorList>
            <person name="Jaros S."/>
            <person name="Januszkiewicz K."/>
            <person name="Wedrychowicz H."/>
        </authorList>
    </citation>
    <scope>NUCLEOTIDE SEQUENCE [LARGE SCALE GENOMIC DNA]</scope>
    <source>
        <strain evidence="8 9">DSM 45627</strain>
    </source>
</reference>
<feature type="transmembrane region" description="Helical" evidence="7">
    <location>
        <begin position="35"/>
        <end position="53"/>
    </location>
</feature>